<dbReference type="EMBL" id="JAHQIW010004020">
    <property type="protein sequence ID" value="KAJ1360897.1"/>
    <property type="molecule type" value="Genomic_DNA"/>
</dbReference>
<dbReference type="Proteomes" id="UP001196413">
    <property type="component" value="Unassembled WGS sequence"/>
</dbReference>
<organism evidence="2 3">
    <name type="scientific">Parelaphostrongylus tenuis</name>
    <name type="common">Meningeal worm</name>
    <dbReference type="NCBI Taxonomy" id="148309"/>
    <lineage>
        <taxon>Eukaryota</taxon>
        <taxon>Metazoa</taxon>
        <taxon>Ecdysozoa</taxon>
        <taxon>Nematoda</taxon>
        <taxon>Chromadorea</taxon>
        <taxon>Rhabditida</taxon>
        <taxon>Rhabditina</taxon>
        <taxon>Rhabditomorpha</taxon>
        <taxon>Strongyloidea</taxon>
        <taxon>Metastrongylidae</taxon>
        <taxon>Parelaphostrongylus</taxon>
    </lineage>
</organism>
<evidence type="ECO:0000313" key="3">
    <source>
        <dbReference type="Proteomes" id="UP001196413"/>
    </source>
</evidence>
<accession>A0AAD5QSX0</accession>
<reference evidence="2" key="1">
    <citation type="submission" date="2021-06" db="EMBL/GenBank/DDBJ databases">
        <title>Parelaphostrongylus tenuis whole genome reference sequence.</title>
        <authorList>
            <person name="Garwood T.J."/>
            <person name="Larsen P.A."/>
            <person name="Fountain-Jones N.M."/>
            <person name="Garbe J.R."/>
            <person name="Macchietto M.G."/>
            <person name="Kania S.A."/>
            <person name="Gerhold R.W."/>
            <person name="Richards J.E."/>
            <person name="Wolf T.M."/>
        </authorList>
    </citation>
    <scope>NUCLEOTIDE SEQUENCE</scope>
    <source>
        <strain evidence="2">MNPRO001-30</strain>
        <tissue evidence="2">Meninges</tissue>
    </source>
</reference>
<feature type="compositionally biased region" description="Basic and acidic residues" evidence="1">
    <location>
        <begin position="68"/>
        <end position="82"/>
    </location>
</feature>
<evidence type="ECO:0000256" key="1">
    <source>
        <dbReference type="SAM" id="MobiDB-lite"/>
    </source>
</evidence>
<name>A0AAD5QSX0_PARTN</name>
<comment type="caution">
    <text evidence="2">The sequence shown here is derived from an EMBL/GenBank/DDBJ whole genome shotgun (WGS) entry which is preliminary data.</text>
</comment>
<dbReference type="AlphaFoldDB" id="A0AAD5QSX0"/>
<feature type="region of interest" description="Disordered" evidence="1">
    <location>
        <begin position="58"/>
        <end position="82"/>
    </location>
</feature>
<keyword evidence="3" id="KW-1185">Reference proteome</keyword>
<proteinExistence type="predicted"/>
<evidence type="ECO:0000313" key="2">
    <source>
        <dbReference type="EMBL" id="KAJ1360897.1"/>
    </source>
</evidence>
<sequence length="82" mass="9131">MHYITGSVIYHRLSGSKQFGRNVESDVSDFRGTVCDPSMTPPETMRYAFVHNSGKRSDFTMSAGGRASETRQRLGADRKGSR</sequence>
<protein>
    <submittedName>
        <fullName evidence="2">Uncharacterized protein</fullName>
    </submittedName>
</protein>
<gene>
    <name evidence="2" type="ORF">KIN20_020002</name>
</gene>